<comment type="subunit">
    <text evidence="3 15">Tetramer of two alpha and two beta subunits.</text>
</comment>
<dbReference type="Pfam" id="PF17759">
    <property type="entry name" value="tRNA_synthFbeta"/>
    <property type="match status" value="1"/>
</dbReference>
<dbReference type="InterPro" id="IPR020825">
    <property type="entry name" value="Phe-tRNA_synthase-like_B3/B4"/>
</dbReference>
<dbReference type="GO" id="GO:0005524">
    <property type="term" value="F:ATP binding"/>
    <property type="evidence" value="ECO:0007669"/>
    <property type="project" value="UniProtKB-UniRule"/>
</dbReference>
<proteinExistence type="inferred from homology"/>
<keyword evidence="21" id="KW-1185">Reference proteome</keyword>
<dbReference type="AlphaFoldDB" id="A0AA37QIE1"/>
<dbReference type="PROSITE" id="PS51483">
    <property type="entry name" value="B5"/>
    <property type="match status" value="1"/>
</dbReference>
<comment type="cofactor">
    <cofactor evidence="15">
        <name>Mg(2+)</name>
        <dbReference type="ChEBI" id="CHEBI:18420"/>
    </cofactor>
    <text evidence="15">Binds 2 magnesium ions per tetramer.</text>
</comment>
<organism evidence="20 21">
    <name type="scientific">Roseisolibacter agri</name>
    <dbReference type="NCBI Taxonomy" id="2014610"/>
    <lineage>
        <taxon>Bacteria</taxon>
        <taxon>Pseudomonadati</taxon>
        <taxon>Gemmatimonadota</taxon>
        <taxon>Gemmatimonadia</taxon>
        <taxon>Gemmatimonadales</taxon>
        <taxon>Gemmatimonadaceae</taxon>
        <taxon>Roseisolibacter</taxon>
    </lineage>
</organism>
<dbReference type="InterPro" id="IPR045864">
    <property type="entry name" value="aa-tRNA-synth_II/BPL/LPL"/>
</dbReference>
<dbReference type="PROSITE" id="PS50886">
    <property type="entry name" value="TRBD"/>
    <property type="match status" value="1"/>
</dbReference>
<evidence type="ECO:0000256" key="2">
    <source>
        <dbReference type="ARBA" id="ARBA00008653"/>
    </source>
</evidence>
<keyword evidence="13 15" id="KW-0030">Aminoacyl-tRNA synthetase</keyword>
<keyword evidence="4 15" id="KW-0963">Cytoplasm</keyword>
<dbReference type="Gene3D" id="3.30.70.380">
    <property type="entry name" value="Ferrodoxin-fold anticodon-binding domain"/>
    <property type="match status" value="1"/>
</dbReference>
<evidence type="ECO:0000256" key="4">
    <source>
        <dbReference type="ARBA" id="ARBA00022490"/>
    </source>
</evidence>
<feature type="domain" description="B5" evidence="19">
    <location>
        <begin position="411"/>
        <end position="490"/>
    </location>
</feature>
<evidence type="ECO:0000259" key="18">
    <source>
        <dbReference type="PROSITE" id="PS51447"/>
    </source>
</evidence>
<evidence type="ECO:0000256" key="13">
    <source>
        <dbReference type="ARBA" id="ARBA00023146"/>
    </source>
</evidence>
<dbReference type="EC" id="6.1.1.20" evidence="15"/>
<dbReference type="InterPro" id="IPR005121">
    <property type="entry name" value="Fdx_antiC-bd"/>
</dbReference>
<dbReference type="Pfam" id="PF03147">
    <property type="entry name" value="FDX-ACB"/>
    <property type="match status" value="1"/>
</dbReference>
<keyword evidence="5 16" id="KW-0820">tRNA-binding</keyword>
<comment type="caution">
    <text evidence="20">The sequence shown here is derived from an EMBL/GenBank/DDBJ whole genome shotgun (WGS) entry which is preliminary data.</text>
</comment>
<evidence type="ECO:0000259" key="17">
    <source>
        <dbReference type="PROSITE" id="PS50886"/>
    </source>
</evidence>
<dbReference type="InterPro" id="IPR009061">
    <property type="entry name" value="DNA-bd_dom_put_sf"/>
</dbReference>
<feature type="binding site" evidence="15">
    <location>
        <position position="468"/>
    </location>
    <ligand>
        <name>Mg(2+)</name>
        <dbReference type="ChEBI" id="CHEBI:18420"/>
        <note>shared with alpha subunit</note>
    </ligand>
</feature>
<dbReference type="InterPro" id="IPR012340">
    <property type="entry name" value="NA-bd_OB-fold"/>
</dbReference>
<feature type="domain" description="TRNA-binding" evidence="17">
    <location>
        <begin position="39"/>
        <end position="149"/>
    </location>
</feature>
<dbReference type="Gene3D" id="3.50.40.10">
    <property type="entry name" value="Phenylalanyl-trna Synthetase, Chain B, domain 3"/>
    <property type="match status" value="1"/>
</dbReference>
<evidence type="ECO:0000259" key="19">
    <source>
        <dbReference type="PROSITE" id="PS51483"/>
    </source>
</evidence>
<dbReference type="SMART" id="SM00896">
    <property type="entry name" value="FDX-ACB"/>
    <property type="match status" value="1"/>
</dbReference>
<evidence type="ECO:0000313" key="20">
    <source>
        <dbReference type="EMBL" id="GLC27423.1"/>
    </source>
</evidence>
<evidence type="ECO:0000256" key="7">
    <source>
        <dbReference type="ARBA" id="ARBA00022723"/>
    </source>
</evidence>
<dbReference type="InterPro" id="IPR033714">
    <property type="entry name" value="tRNA_bind_bactPheRS"/>
</dbReference>
<dbReference type="InterPro" id="IPR045060">
    <property type="entry name" value="Phe-tRNA-ligase_IIc_bsu"/>
</dbReference>
<accession>A0AA37QIE1</accession>
<dbReference type="Proteomes" id="UP001161325">
    <property type="component" value="Unassembled WGS sequence"/>
</dbReference>
<dbReference type="PANTHER" id="PTHR10947:SF0">
    <property type="entry name" value="PHENYLALANINE--TRNA LIGASE BETA SUBUNIT"/>
    <property type="match status" value="1"/>
</dbReference>
<dbReference type="CDD" id="cd02796">
    <property type="entry name" value="tRNA_bind_bactPheRS"/>
    <property type="match status" value="1"/>
</dbReference>
<dbReference type="Pfam" id="PF01588">
    <property type="entry name" value="tRNA_bind"/>
    <property type="match status" value="1"/>
</dbReference>
<evidence type="ECO:0000256" key="8">
    <source>
        <dbReference type="ARBA" id="ARBA00022741"/>
    </source>
</evidence>
<dbReference type="SMART" id="SM00874">
    <property type="entry name" value="B5"/>
    <property type="match status" value="1"/>
</dbReference>
<dbReference type="Gene3D" id="3.30.930.10">
    <property type="entry name" value="Bira Bifunctional Protein, Domain 2"/>
    <property type="match status" value="1"/>
</dbReference>
<dbReference type="GO" id="GO:0004826">
    <property type="term" value="F:phenylalanine-tRNA ligase activity"/>
    <property type="evidence" value="ECO:0007669"/>
    <property type="project" value="UniProtKB-UniRule"/>
</dbReference>
<feature type="binding site" evidence="15">
    <location>
        <position position="474"/>
    </location>
    <ligand>
        <name>Mg(2+)</name>
        <dbReference type="ChEBI" id="CHEBI:18420"/>
        <note>shared with alpha subunit</note>
    </ligand>
</feature>
<evidence type="ECO:0000256" key="14">
    <source>
        <dbReference type="ARBA" id="ARBA00049255"/>
    </source>
</evidence>
<dbReference type="InterPro" id="IPR002547">
    <property type="entry name" value="tRNA-bd_dom"/>
</dbReference>
<keyword evidence="12 15" id="KW-0648">Protein biosynthesis</keyword>
<dbReference type="Gene3D" id="3.30.56.10">
    <property type="match status" value="2"/>
</dbReference>
<gene>
    <name evidence="15 20" type="primary">pheT</name>
    <name evidence="20" type="ORF">rosag_39360</name>
</gene>
<dbReference type="InterPro" id="IPR005147">
    <property type="entry name" value="tRNA_synthase_B5-dom"/>
</dbReference>
<dbReference type="NCBIfam" id="TIGR00472">
    <property type="entry name" value="pheT_bact"/>
    <property type="match status" value="1"/>
</dbReference>
<dbReference type="NCBIfam" id="NF045760">
    <property type="entry name" value="YtpR"/>
    <property type="match status" value="1"/>
</dbReference>
<dbReference type="InterPro" id="IPR036690">
    <property type="entry name" value="Fdx_antiC-bd_sf"/>
</dbReference>
<dbReference type="GO" id="GO:0000049">
    <property type="term" value="F:tRNA binding"/>
    <property type="evidence" value="ECO:0007669"/>
    <property type="project" value="UniProtKB-UniRule"/>
</dbReference>
<dbReference type="GO" id="GO:0000287">
    <property type="term" value="F:magnesium ion binding"/>
    <property type="evidence" value="ECO:0007669"/>
    <property type="project" value="UniProtKB-UniRule"/>
</dbReference>
<dbReference type="Pfam" id="PF03483">
    <property type="entry name" value="B3_4"/>
    <property type="match status" value="1"/>
</dbReference>
<name>A0AA37QIE1_9BACT</name>
<comment type="subcellular location">
    <subcellularLocation>
        <location evidence="1 15">Cytoplasm</location>
    </subcellularLocation>
</comment>
<feature type="binding site" evidence="15">
    <location>
        <position position="477"/>
    </location>
    <ligand>
        <name>Mg(2+)</name>
        <dbReference type="ChEBI" id="CHEBI:18420"/>
        <note>shared with alpha subunit</note>
    </ligand>
</feature>
<sequence length="815" mass="86059">MIVSHDWLRAFVPHGRTAAEIGQLLSTHTATLEGMEALRGDLAPFIVGQVVHTEKIPETRLSFNRVDDGSGTLLEVVCGAPNVELGAKYPLARVGTVIPGKGGMVIERRKIRGFTSAGMLCSAAELGLGEDADGIMTLATDAAPGTPLLNIMPTGDVRLELDVLANRPDLLSQLGVAREAAALTAVPLVLPPELRDLAPAPAAVRGAREASAGGVTVRIDDAEGCPRFTAAVIRGVRVGPSPEWLVQRLAGVGARSINNVVDVTNYVLHGLGQPAHAYDLARVGGATLVARRARAGEALTTLDGHARILDGESLVIADAERAQGIAGVMGGQDSEVSGATTDVLLEVALFDPRRVRVSRRRAGVSTDASYRFERGVDRGATLERLAQAAGLIVAVAGGTIKTVLDVGEAPAALPAVRLRASRITCLLGQSVPDADVERLLSAIGFGVAREPAGGETAWTVTPPSWRQDVTREVDLIEEVVRLVGFDALPDELRPFRAGSVPDDPMHVVTLRVRDALVAQGLLETKPLPFVRGDDATHVRVGNPLAEDEPHLRTYVLDTLARRAEYNLSRMQGNVRLFEIGGVFAPGSDGRPDERWQLGALIMGERRPPHFTEPKPPAFDAWDAKGIAEVAAAAAFPGAAVALVPAQDETGRLWSVQVDGHEVGAVRRVALDSPPWASPAFGVELTLAPVESAPVAARGARLSTPPAPAAAPPHVKARALPSTPAVELDLALLVPDAVTAADVARVLRAAGGELLERVTLFDEFRGGDVPAGSRSLAWRLSLRDPSRTLRDKEVEGRRQKLLKALDSELGVRPRAG</sequence>
<dbReference type="InterPro" id="IPR004532">
    <property type="entry name" value="Phe-tRNA-ligase_IIc_bsu_bact"/>
</dbReference>
<evidence type="ECO:0000256" key="12">
    <source>
        <dbReference type="ARBA" id="ARBA00022917"/>
    </source>
</evidence>
<evidence type="ECO:0000256" key="15">
    <source>
        <dbReference type="HAMAP-Rule" id="MF_00283"/>
    </source>
</evidence>
<keyword evidence="6 15" id="KW-0436">Ligase</keyword>
<keyword evidence="7 15" id="KW-0479">Metal-binding</keyword>
<dbReference type="GO" id="GO:0006432">
    <property type="term" value="P:phenylalanyl-tRNA aminoacylation"/>
    <property type="evidence" value="ECO:0007669"/>
    <property type="project" value="UniProtKB-UniRule"/>
</dbReference>
<comment type="catalytic activity">
    <reaction evidence="14 15">
        <text>tRNA(Phe) + L-phenylalanine + ATP = L-phenylalanyl-tRNA(Phe) + AMP + diphosphate + H(+)</text>
        <dbReference type="Rhea" id="RHEA:19413"/>
        <dbReference type="Rhea" id="RHEA-COMP:9668"/>
        <dbReference type="Rhea" id="RHEA-COMP:9699"/>
        <dbReference type="ChEBI" id="CHEBI:15378"/>
        <dbReference type="ChEBI" id="CHEBI:30616"/>
        <dbReference type="ChEBI" id="CHEBI:33019"/>
        <dbReference type="ChEBI" id="CHEBI:58095"/>
        <dbReference type="ChEBI" id="CHEBI:78442"/>
        <dbReference type="ChEBI" id="CHEBI:78531"/>
        <dbReference type="ChEBI" id="CHEBI:456215"/>
        <dbReference type="EC" id="6.1.1.20"/>
    </reaction>
</comment>
<evidence type="ECO:0000256" key="10">
    <source>
        <dbReference type="ARBA" id="ARBA00022842"/>
    </source>
</evidence>
<dbReference type="SUPFAM" id="SSF56037">
    <property type="entry name" value="PheT/TilS domain"/>
    <property type="match status" value="1"/>
</dbReference>
<feature type="domain" description="FDX-ACB" evidence="18">
    <location>
        <begin position="720"/>
        <end position="813"/>
    </location>
</feature>
<dbReference type="SUPFAM" id="SSF50249">
    <property type="entry name" value="Nucleic acid-binding proteins"/>
    <property type="match status" value="1"/>
</dbReference>
<dbReference type="SMART" id="SM00873">
    <property type="entry name" value="B3_4"/>
    <property type="match status" value="1"/>
</dbReference>
<dbReference type="GO" id="GO:0009328">
    <property type="term" value="C:phenylalanine-tRNA ligase complex"/>
    <property type="evidence" value="ECO:0007669"/>
    <property type="project" value="TreeGrafter"/>
</dbReference>
<evidence type="ECO:0000256" key="16">
    <source>
        <dbReference type="PROSITE-ProRule" id="PRU00209"/>
    </source>
</evidence>
<dbReference type="SUPFAM" id="SSF54991">
    <property type="entry name" value="Anticodon-binding domain of PheRS"/>
    <property type="match status" value="1"/>
</dbReference>
<protein>
    <recommendedName>
        <fullName evidence="15">Phenylalanine--tRNA ligase beta subunit</fullName>
        <ecNumber evidence="15">6.1.1.20</ecNumber>
    </recommendedName>
    <alternativeName>
        <fullName evidence="15">Phenylalanyl-tRNA synthetase beta subunit</fullName>
        <shortName evidence="15">PheRS</shortName>
    </alternativeName>
</protein>
<keyword evidence="10 15" id="KW-0460">Magnesium</keyword>
<dbReference type="Pfam" id="PF03484">
    <property type="entry name" value="B5"/>
    <property type="match status" value="1"/>
</dbReference>
<keyword evidence="9 15" id="KW-0067">ATP-binding</keyword>
<evidence type="ECO:0000256" key="11">
    <source>
        <dbReference type="ARBA" id="ARBA00022884"/>
    </source>
</evidence>
<dbReference type="SUPFAM" id="SSF55681">
    <property type="entry name" value="Class II aaRS and biotin synthetases"/>
    <property type="match status" value="1"/>
</dbReference>
<dbReference type="EMBL" id="BRXS01000006">
    <property type="protein sequence ID" value="GLC27423.1"/>
    <property type="molecule type" value="Genomic_DNA"/>
</dbReference>
<evidence type="ECO:0000256" key="1">
    <source>
        <dbReference type="ARBA" id="ARBA00004496"/>
    </source>
</evidence>
<comment type="similarity">
    <text evidence="2 15">Belongs to the phenylalanyl-tRNA synthetase beta subunit family. Type 1 subfamily.</text>
</comment>
<dbReference type="InterPro" id="IPR005146">
    <property type="entry name" value="B3/B4_tRNA-bd"/>
</dbReference>
<keyword evidence="8 15" id="KW-0547">Nucleotide-binding</keyword>
<reference evidence="20" key="1">
    <citation type="submission" date="2022-08" db="EMBL/GenBank/DDBJ databases">
        <title>Draft genome sequencing of Roseisolibacter agri AW1220.</title>
        <authorList>
            <person name="Tobiishi Y."/>
            <person name="Tonouchi A."/>
        </authorList>
    </citation>
    <scope>NUCLEOTIDE SEQUENCE</scope>
    <source>
        <strain evidence="20">AW1220</strain>
    </source>
</reference>
<dbReference type="SUPFAM" id="SSF46955">
    <property type="entry name" value="Putative DNA-binding domain"/>
    <property type="match status" value="1"/>
</dbReference>
<evidence type="ECO:0000256" key="9">
    <source>
        <dbReference type="ARBA" id="ARBA00022840"/>
    </source>
</evidence>
<dbReference type="RefSeq" id="WP_284351862.1">
    <property type="nucleotide sequence ID" value="NZ_BRXS01000006.1"/>
</dbReference>
<dbReference type="Gene3D" id="2.40.50.140">
    <property type="entry name" value="Nucleic acid-binding proteins"/>
    <property type="match status" value="1"/>
</dbReference>
<keyword evidence="11 16" id="KW-0694">RNA-binding</keyword>
<evidence type="ECO:0000256" key="5">
    <source>
        <dbReference type="ARBA" id="ARBA00022555"/>
    </source>
</evidence>
<dbReference type="InterPro" id="IPR041616">
    <property type="entry name" value="PheRS_beta_core"/>
</dbReference>
<feature type="binding site" evidence="15">
    <location>
        <position position="478"/>
    </location>
    <ligand>
        <name>Mg(2+)</name>
        <dbReference type="ChEBI" id="CHEBI:18420"/>
        <note>shared with alpha subunit</note>
    </ligand>
</feature>
<dbReference type="PANTHER" id="PTHR10947">
    <property type="entry name" value="PHENYLALANYL-TRNA SYNTHETASE BETA CHAIN AND LEUCINE-RICH REPEAT-CONTAINING PROTEIN 47"/>
    <property type="match status" value="1"/>
</dbReference>
<evidence type="ECO:0000256" key="6">
    <source>
        <dbReference type="ARBA" id="ARBA00022598"/>
    </source>
</evidence>
<evidence type="ECO:0000256" key="3">
    <source>
        <dbReference type="ARBA" id="ARBA00011209"/>
    </source>
</evidence>
<evidence type="ECO:0000313" key="21">
    <source>
        <dbReference type="Proteomes" id="UP001161325"/>
    </source>
</evidence>
<dbReference type="PROSITE" id="PS51447">
    <property type="entry name" value="FDX_ACB"/>
    <property type="match status" value="1"/>
</dbReference>
<dbReference type="HAMAP" id="MF_00283">
    <property type="entry name" value="Phe_tRNA_synth_beta1"/>
    <property type="match status" value="1"/>
</dbReference>